<comment type="similarity">
    <text evidence="2 6">Belongs to the NifW family.</text>
</comment>
<keyword evidence="8" id="KW-1185">Reference proteome</keyword>
<organism evidence="7 8">
    <name type="scientific">Sinorhizobium glycinis</name>
    <dbReference type="NCBI Taxonomy" id="1472378"/>
    <lineage>
        <taxon>Bacteria</taxon>
        <taxon>Pseudomonadati</taxon>
        <taxon>Pseudomonadota</taxon>
        <taxon>Alphaproteobacteria</taxon>
        <taxon>Hyphomicrobiales</taxon>
        <taxon>Rhizobiaceae</taxon>
        <taxon>Sinorhizobium/Ensifer group</taxon>
        <taxon>Sinorhizobium</taxon>
    </lineage>
</organism>
<evidence type="ECO:0000313" key="7">
    <source>
        <dbReference type="EMBL" id="OAP45953.1"/>
    </source>
</evidence>
<dbReference type="HAMAP" id="MF_00529">
    <property type="entry name" value="NifW"/>
    <property type="match status" value="1"/>
</dbReference>
<reference evidence="7 8" key="1">
    <citation type="journal article" date="2016" name="Int. J. Syst. Evol. Microbiol.">
        <title>Ensifer glycinis sp. nov., an novel rhizobial species associated with Glycine spp.</title>
        <authorList>
            <person name="Yan H."/>
            <person name="Yan J."/>
            <person name="Sui X.H."/>
            <person name="Wang E.T."/>
            <person name="Chen W.X."/>
            <person name="Zhang X.X."/>
            <person name="Chen W.F."/>
        </authorList>
    </citation>
    <scope>NUCLEOTIDE SEQUENCE [LARGE SCALE GENOMIC DNA]</scope>
    <source>
        <strain evidence="7 8">CCBAU 23380</strain>
    </source>
</reference>
<accession>A0A178YG31</accession>
<evidence type="ECO:0000256" key="4">
    <source>
        <dbReference type="ARBA" id="ARBA00016274"/>
    </source>
</evidence>
<dbReference type="AlphaFoldDB" id="A0A178YG31"/>
<comment type="function">
    <text evidence="1 6">May protect the nitrogenase Fe-Mo protein from oxidative damage.</text>
</comment>
<dbReference type="Proteomes" id="UP000094025">
    <property type="component" value="Unassembled WGS sequence"/>
</dbReference>
<dbReference type="Pfam" id="PF03206">
    <property type="entry name" value="NifW"/>
    <property type="match status" value="1"/>
</dbReference>
<comment type="subunit">
    <text evidence="3 6">Homotrimer; associates with NifD.</text>
</comment>
<dbReference type="InterPro" id="IPR004893">
    <property type="entry name" value="NifW"/>
</dbReference>
<dbReference type="GO" id="GO:0009399">
    <property type="term" value="P:nitrogen fixation"/>
    <property type="evidence" value="ECO:0007669"/>
    <property type="project" value="UniProtKB-UniRule"/>
</dbReference>
<protein>
    <recommendedName>
        <fullName evidence="4 6">Nitrogenase-stabilizing/protective protein NifW</fullName>
    </recommendedName>
</protein>
<proteinExistence type="inferred from homology"/>
<keyword evidence="5 6" id="KW-0535">Nitrogen fixation</keyword>
<dbReference type="EMBL" id="LPUX01000036">
    <property type="protein sequence ID" value="OAP45953.1"/>
    <property type="molecule type" value="Genomic_DNA"/>
</dbReference>
<dbReference type="NCBIfam" id="NF002009">
    <property type="entry name" value="PRK00810.1"/>
    <property type="match status" value="1"/>
</dbReference>
<evidence type="ECO:0000256" key="5">
    <source>
        <dbReference type="ARBA" id="ARBA00023231"/>
    </source>
</evidence>
<comment type="caution">
    <text evidence="7">The sequence shown here is derived from an EMBL/GenBank/DDBJ whole genome shotgun (WGS) entry which is preliminary data.</text>
</comment>
<gene>
    <name evidence="6" type="primary">nifW</name>
    <name evidence="7" type="ORF">AU381_21100</name>
</gene>
<dbReference type="STRING" id="1472378.AU381_21100"/>
<evidence type="ECO:0000256" key="6">
    <source>
        <dbReference type="HAMAP-Rule" id="MF_00529"/>
    </source>
</evidence>
<dbReference type="OrthoDB" id="9811868at2"/>
<evidence type="ECO:0000256" key="1">
    <source>
        <dbReference type="ARBA" id="ARBA00002247"/>
    </source>
</evidence>
<name>A0A178YG31_9HYPH</name>
<sequence>MSYDDATFAPDGTDILTWLKDLSAAEEFFDALGVTYDPKVLNTSRLHIMKRMGQYLVAEDFSDLPTGTAATRARAALERAYRDFATSSPLKHRVFKVLEDREPTKAAAPIQVFVPLEELLQPSEISDCGGVATQRCHQSDKVVAAPDALE</sequence>
<evidence type="ECO:0000313" key="8">
    <source>
        <dbReference type="Proteomes" id="UP000094025"/>
    </source>
</evidence>
<evidence type="ECO:0000256" key="3">
    <source>
        <dbReference type="ARBA" id="ARBA00011284"/>
    </source>
</evidence>
<evidence type="ECO:0000256" key="2">
    <source>
        <dbReference type="ARBA" id="ARBA00008351"/>
    </source>
</evidence>